<feature type="domain" description="EF-hand" evidence="3">
    <location>
        <begin position="214"/>
        <end position="249"/>
    </location>
</feature>
<name>A0AAV7Z343_9EUKA</name>
<feature type="compositionally biased region" description="Acidic residues" evidence="1">
    <location>
        <begin position="340"/>
        <end position="355"/>
    </location>
</feature>
<evidence type="ECO:0000259" key="2">
    <source>
        <dbReference type="PROSITE" id="PS50195"/>
    </source>
</evidence>
<dbReference type="AlphaFoldDB" id="A0AAV7Z343"/>
<sequence length="355" mass="42338">MTLSVRIIDHEVINVNKKKFIEFKIKSSYQKNVSIIYRRYKDFKSLKMDIKKQFPKFKFQFPGKIFFGNFKKKLIEERKKSLQQFLDLVVRHHHASQSQVFQKFTGLDIDQRIKSMKRQLFRDQKKCVRQLVIQIDSELQIKHKILQQQLKQLLFSRSIQVKYDLQTYLKLIKQLHIEDTENVRKLYQLMVNDEEKHLSFQDIFLYLNLFSSGSTDHKLFLLFSLFDQDEQNIISKEDVSNIVHQLLSFVYHYQDTEECESEAIQIIDGFFVDIGVNNKKTLTFEEFEENSRRTGLINVFTLGYKEVRDPDFYVGSDVEDEDLSIVTNTNIIESKKYDASDSESESSEIEFEYEN</sequence>
<gene>
    <name evidence="4" type="ORF">M0812_19597</name>
</gene>
<dbReference type="SMART" id="SM00312">
    <property type="entry name" value="PX"/>
    <property type="match status" value="1"/>
</dbReference>
<protein>
    <submittedName>
        <fullName evidence="4">Sorting nexin</fullName>
    </submittedName>
</protein>
<dbReference type="InterPro" id="IPR011992">
    <property type="entry name" value="EF-hand-dom_pair"/>
</dbReference>
<dbReference type="InterPro" id="IPR001683">
    <property type="entry name" value="PX_dom"/>
</dbReference>
<feature type="region of interest" description="Disordered" evidence="1">
    <location>
        <begin position="336"/>
        <end position="355"/>
    </location>
</feature>
<dbReference type="Pfam" id="PF00787">
    <property type="entry name" value="PX"/>
    <property type="match status" value="1"/>
</dbReference>
<dbReference type="SUPFAM" id="SSF64268">
    <property type="entry name" value="PX domain"/>
    <property type="match status" value="1"/>
</dbReference>
<dbReference type="CDD" id="cd06093">
    <property type="entry name" value="PX_domain"/>
    <property type="match status" value="1"/>
</dbReference>
<dbReference type="PROSITE" id="PS50195">
    <property type="entry name" value="PX"/>
    <property type="match status" value="1"/>
</dbReference>
<reference evidence="4" key="1">
    <citation type="submission" date="2022-08" db="EMBL/GenBank/DDBJ databases">
        <title>Novel sulphate-reducing endosymbionts in the free-living metamonad Anaeramoeba.</title>
        <authorList>
            <person name="Jerlstrom-Hultqvist J."/>
            <person name="Cepicka I."/>
            <person name="Gallot-Lavallee L."/>
            <person name="Salas-Leiva D."/>
            <person name="Curtis B.A."/>
            <person name="Zahonova K."/>
            <person name="Pipaliya S."/>
            <person name="Dacks J."/>
            <person name="Roger A.J."/>
        </authorList>
    </citation>
    <scope>NUCLEOTIDE SEQUENCE</scope>
    <source>
        <strain evidence="4">Busselton2</strain>
    </source>
</reference>
<dbReference type="EMBL" id="JANTQA010000040">
    <property type="protein sequence ID" value="KAJ3435409.1"/>
    <property type="molecule type" value="Genomic_DNA"/>
</dbReference>
<dbReference type="GO" id="GO:0005509">
    <property type="term" value="F:calcium ion binding"/>
    <property type="evidence" value="ECO:0007669"/>
    <property type="project" value="InterPro"/>
</dbReference>
<dbReference type="PROSITE" id="PS50222">
    <property type="entry name" value="EF_HAND_2"/>
    <property type="match status" value="1"/>
</dbReference>
<evidence type="ECO:0000313" key="4">
    <source>
        <dbReference type="EMBL" id="KAJ3435409.1"/>
    </source>
</evidence>
<dbReference type="Gene3D" id="1.10.238.10">
    <property type="entry name" value="EF-hand"/>
    <property type="match status" value="1"/>
</dbReference>
<comment type="caution">
    <text evidence="4">The sequence shown here is derived from an EMBL/GenBank/DDBJ whole genome shotgun (WGS) entry which is preliminary data.</text>
</comment>
<dbReference type="SUPFAM" id="SSF47473">
    <property type="entry name" value="EF-hand"/>
    <property type="match status" value="1"/>
</dbReference>
<dbReference type="PANTHER" id="PTHR22775">
    <property type="entry name" value="SORTING NEXIN"/>
    <property type="match status" value="1"/>
</dbReference>
<evidence type="ECO:0000313" key="5">
    <source>
        <dbReference type="Proteomes" id="UP001146793"/>
    </source>
</evidence>
<evidence type="ECO:0000256" key="1">
    <source>
        <dbReference type="SAM" id="MobiDB-lite"/>
    </source>
</evidence>
<dbReference type="Proteomes" id="UP001146793">
    <property type="component" value="Unassembled WGS sequence"/>
</dbReference>
<dbReference type="GO" id="GO:0035091">
    <property type="term" value="F:phosphatidylinositol binding"/>
    <property type="evidence" value="ECO:0007669"/>
    <property type="project" value="InterPro"/>
</dbReference>
<organism evidence="4 5">
    <name type="scientific">Anaeramoeba flamelloides</name>
    <dbReference type="NCBI Taxonomy" id="1746091"/>
    <lineage>
        <taxon>Eukaryota</taxon>
        <taxon>Metamonada</taxon>
        <taxon>Anaeramoebidae</taxon>
        <taxon>Anaeramoeba</taxon>
    </lineage>
</organism>
<feature type="domain" description="PX" evidence="2">
    <location>
        <begin position="1"/>
        <end position="111"/>
    </location>
</feature>
<dbReference type="Gene3D" id="3.30.1520.10">
    <property type="entry name" value="Phox-like domain"/>
    <property type="match status" value="1"/>
</dbReference>
<proteinExistence type="predicted"/>
<evidence type="ECO:0000259" key="3">
    <source>
        <dbReference type="PROSITE" id="PS50222"/>
    </source>
</evidence>
<dbReference type="PANTHER" id="PTHR22775:SF3">
    <property type="entry name" value="SORTING NEXIN-13"/>
    <property type="match status" value="1"/>
</dbReference>
<dbReference type="InterPro" id="IPR002048">
    <property type="entry name" value="EF_hand_dom"/>
</dbReference>
<accession>A0AAV7Z343</accession>
<dbReference type="InterPro" id="IPR036871">
    <property type="entry name" value="PX_dom_sf"/>
</dbReference>